<evidence type="ECO:0000256" key="3">
    <source>
        <dbReference type="SAM" id="MobiDB-lite"/>
    </source>
</evidence>
<keyword evidence="1" id="KW-0677">Repeat</keyword>
<dbReference type="InterPro" id="IPR015943">
    <property type="entry name" value="WD40/YVTN_repeat-like_dom_sf"/>
</dbReference>
<sequence>MVFPTLAFQLAYKFPAFRTHIVKILTHQPDIAQESLHNQLTKLLIEPLKMTGISTIIVIDALDECKEEKDNQPASAILSLLARHIASIPRIKFFVTGRPEPPIRNGFRLRSLQPLTSIFVLHSVEQTAVNDDISRFFKIRLPEMVRERSDFDVSVSWPSEEDVRVLTEKSAGLFIFAATAISYISSSVDQPRDRLAVLVETPETNIGIDQLYLTVLQDGYGKKEDAEYRNTLREVMASIVFAFNPLSRNAIAEILELKPSTVASMLRRLHAVLHIPEDSDESIRVYHKSFVDFITDQTRCTDKAFHLSRSERHGMLTTACLRVMHDGLCKNICSLPRYSMNSGMELSERRKRIGWPLEYACRFWVHHFLLASASAQDRIASRTFFCEFLMEKQMEWFEVLSLVEDVGAAIHSLYRLQTYLESQRPTKRELKTHFEVLIAWVTEGLNLILGFRPCIQQSAWHLYHSALPFAHGHGHFQQTYVEDLKIEAQVVDRYKDWPITISNGQRRVTRVKYSKNGESFATIDGSVKVFSTITGELRHVFRAEVDIHSADFSPDDTSLVSGGYCCPVDIWDMQTGGLVRSLDMPPDPIYHLPRLADRFDAHVQYSPSGDWIAMGSCTCICIWNASTGVLRNFYNSRVVRMVGMAWLSEGTSLQFVVHTFPAGLSTWEVDGSKSNVELWNVSTETRTVIHGDPVNSFAVSLQHSLIACATPEKLKIYDSSSFEWKKTFWSDIAPLGSGRWESPVTFSPSTEAITLFWDNQVFRASDIDSGLKVDSTSFKTNKNIYVTVDFSPISSHLAVTMDTITRLWSFHSRPLDSYGNLTWFRNSHRGSELYVAPDGEFSMLISPRDLVRASVDDDNKKFHWLTHLALGDILNESIIPISNIAFSPGSTSYLLYCACDPILPDLDHVYHESTSGYSTAVLSLSISDAQSMEGLAHRLRSRLPGLHRTLCYLNESTAVMLSAQACGVPDPGNSTQAVKNTDKPEAMRTKVELIDAKSGEILRCESPPGWTDFGRWLKDPYHTDFLQEYQWIEADKTGSVLRIHNQSGAEGQWRLHHPKLSAIDPTSAAPASPLGEESQTRQAPSIQPAFSKVEPEIDEDLYAHLTNLNQYPVITSGKDWIYNHKGQRILWIPPRVETTTGLHRSWRWNRDTRRLVVAGDSAVGTWFMVDFSEVDVEIPDALDTYLELGFKTVTLSGIERQVSAQEKLDEKEREAEGSGSRFRIGENDGHMGYAVFYTPPPEHHPGLIYTE</sequence>
<dbReference type="OrthoDB" id="3266532at2759"/>
<dbReference type="InterPro" id="IPR011044">
    <property type="entry name" value="Quino_amine_DH_bsu"/>
</dbReference>
<dbReference type="SUPFAM" id="SSF69322">
    <property type="entry name" value="Tricorn protease domain 2"/>
    <property type="match status" value="1"/>
</dbReference>
<evidence type="ECO:0000256" key="1">
    <source>
        <dbReference type="ARBA" id="ARBA00022737"/>
    </source>
</evidence>
<reference evidence="5" key="1">
    <citation type="submission" date="2018-04" db="EMBL/GenBank/DDBJ databases">
        <title>Whole genome sequencing of Hypsizygus marmoreus.</title>
        <authorList>
            <person name="Choi I.-G."/>
            <person name="Min B."/>
            <person name="Kim J.-G."/>
            <person name="Kim S."/>
            <person name="Oh Y.-L."/>
            <person name="Kong W.-S."/>
            <person name="Park H."/>
            <person name="Jeong J."/>
            <person name="Song E.-S."/>
        </authorList>
    </citation>
    <scope>NUCLEOTIDE SEQUENCE [LARGE SCALE GENOMIC DNA]</scope>
    <source>
        <strain evidence="5">51987-8</strain>
    </source>
</reference>
<dbReference type="InterPro" id="IPR056884">
    <property type="entry name" value="NPHP3-like_N"/>
</dbReference>
<dbReference type="STRING" id="39966.A0A369JIB9"/>
<proteinExistence type="predicted"/>
<feature type="domain" description="Nephrocystin 3-like N-terminal" evidence="4">
    <location>
        <begin position="3"/>
        <end position="98"/>
    </location>
</feature>
<dbReference type="InParanoid" id="A0A369JIB9"/>
<comment type="caution">
    <text evidence="5">The sequence shown here is derived from an EMBL/GenBank/DDBJ whole genome shotgun (WGS) entry which is preliminary data.</text>
</comment>
<dbReference type="AlphaFoldDB" id="A0A369JIB9"/>
<gene>
    <name evidence="5" type="primary">HET-E1_16</name>
    <name evidence="5" type="ORF">Hypma_011221</name>
</gene>
<feature type="region of interest" description="Disordered" evidence="3">
    <location>
        <begin position="1064"/>
        <end position="1087"/>
    </location>
</feature>
<dbReference type="Gene3D" id="2.130.10.10">
    <property type="entry name" value="YVTN repeat-like/Quinoprotein amine dehydrogenase"/>
    <property type="match status" value="2"/>
</dbReference>
<protein>
    <submittedName>
        <fullName evidence="5">Vegetative incompatibility protein HET-E-1</fullName>
    </submittedName>
</protein>
<dbReference type="EMBL" id="LUEZ02000054">
    <property type="protein sequence ID" value="RDB21618.1"/>
    <property type="molecule type" value="Genomic_DNA"/>
</dbReference>
<evidence type="ECO:0000313" key="5">
    <source>
        <dbReference type="EMBL" id="RDB21618.1"/>
    </source>
</evidence>
<dbReference type="PANTHER" id="PTHR10039">
    <property type="entry name" value="AMELOGENIN"/>
    <property type="match status" value="1"/>
</dbReference>
<dbReference type="Pfam" id="PF24883">
    <property type="entry name" value="NPHP3_N"/>
    <property type="match status" value="1"/>
</dbReference>
<organism evidence="5 6">
    <name type="scientific">Hypsizygus marmoreus</name>
    <name type="common">White beech mushroom</name>
    <name type="synonym">Agaricus marmoreus</name>
    <dbReference type="NCBI Taxonomy" id="39966"/>
    <lineage>
        <taxon>Eukaryota</taxon>
        <taxon>Fungi</taxon>
        <taxon>Dikarya</taxon>
        <taxon>Basidiomycota</taxon>
        <taxon>Agaricomycotina</taxon>
        <taxon>Agaricomycetes</taxon>
        <taxon>Agaricomycetidae</taxon>
        <taxon>Agaricales</taxon>
        <taxon>Tricholomatineae</taxon>
        <taxon>Lyophyllaceae</taxon>
        <taxon>Hypsizygus</taxon>
    </lineage>
</organism>
<name>A0A369JIB9_HYPMA</name>
<dbReference type="SUPFAM" id="SSF50969">
    <property type="entry name" value="YVTN repeat-like/Quinoprotein amine dehydrogenase"/>
    <property type="match status" value="1"/>
</dbReference>
<evidence type="ECO:0000259" key="4">
    <source>
        <dbReference type="Pfam" id="PF24883"/>
    </source>
</evidence>
<dbReference type="PANTHER" id="PTHR10039:SF14">
    <property type="entry name" value="NACHT DOMAIN-CONTAINING PROTEIN"/>
    <property type="match status" value="1"/>
</dbReference>
<accession>A0A369JIB9</accession>
<dbReference type="Proteomes" id="UP000076154">
    <property type="component" value="Unassembled WGS sequence"/>
</dbReference>
<feature type="repeat" description="WD" evidence="2">
    <location>
        <begin position="547"/>
        <end position="581"/>
    </location>
</feature>
<dbReference type="SMART" id="SM00320">
    <property type="entry name" value="WD40"/>
    <property type="match status" value="4"/>
</dbReference>
<evidence type="ECO:0000256" key="2">
    <source>
        <dbReference type="PROSITE-ProRule" id="PRU00221"/>
    </source>
</evidence>
<keyword evidence="6" id="KW-1185">Reference proteome</keyword>
<evidence type="ECO:0000313" key="6">
    <source>
        <dbReference type="Proteomes" id="UP000076154"/>
    </source>
</evidence>
<dbReference type="PROSITE" id="PS50082">
    <property type="entry name" value="WD_REPEATS_2"/>
    <property type="match status" value="1"/>
</dbReference>
<keyword evidence="2" id="KW-0853">WD repeat</keyword>
<dbReference type="InterPro" id="IPR001680">
    <property type="entry name" value="WD40_rpt"/>
</dbReference>